<dbReference type="VEuPathDB" id="FungiDB:FUN_005080"/>
<name>A0A2N0NU32_9GLOM</name>
<evidence type="ECO:0000313" key="1">
    <source>
        <dbReference type="EMBL" id="PKB98055.1"/>
    </source>
</evidence>
<reference evidence="1 2" key="2">
    <citation type="submission" date="2017-09" db="EMBL/GenBank/DDBJ databases">
        <title>Extensive intraspecific genome diversity in a model arbuscular mycorrhizal fungus.</title>
        <authorList>
            <person name="Chen E.C."/>
            <person name="Morin E."/>
            <person name="Beaudet D."/>
            <person name="Noel J."/>
            <person name="Ndikumana S."/>
            <person name="Charron P."/>
            <person name="St-Onge C."/>
            <person name="Giorgi J."/>
            <person name="Grigoriev I.V."/>
            <person name="Roux C."/>
            <person name="Martin F.M."/>
            <person name="Corradi N."/>
        </authorList>
    </citation>
    <scope>NUCLEOTIDE SEQUENCE [LARGE SCALE GENOMIC DNA]</scope>
    <source>
        <strain evidence="1 2">A5</strain>
    </source>
</reference>
<organism evidence="1 2">
    <name type="scientific">Rhizophagus irregularis</name>
    <dbReference type="NCBI Taxonomy" id="588596"/>
    <lineage>
        <taxon>Eukaryota</taxon>
        <taxon>Fungi</taxon>
        <taxon>Fungi incertae sedis</taxon>
        <taxon>Mucoromycota</taxon>
        <taxon>Glomeromycotina</taxon>
        <taxon>Glomeromycetes</taxon>
        <taxon>Glomerales</taxon>
        <taxon>Glomeraceae</taxon>
        <taxon>Rhizophagus</taxon>
    </lineage>
</organism>
<sequence length="178" mass="20798">MGKMGDVLSNMLKHLKEECSNISEELRNILYDSDNIIIRQKKNKRSRVKAELSDDDNDENVTHHNKQNLLHPKVIKLFKMIRPSYNLPSRKWISTEILDQVHKEVDREIQTFAKADFIRYRDMAKAQCLMREDLEIESEQATLGQVAASWVWLRGIIEKLPSSESGFKTLMANKIDNR</sequence>
<protein>
    <submittedName>
        <fullName evidence="1">Uncharacterized protein</fullName>
    </submittedName>
</protein>
<proteinExistence type="predicted"/>
<accession>A0A2N0NU32</accession>
<evidence type="ECO:0000313" key="2">
    <source>
        <dbReference type="Proteomes" id="UP000232722"/>
    </source>
</evidence>
<dbReference type="EMBL" id="LLXJ01002838">
    <property type="protein sequence ID" value="PKB98055.1"/>
    <property type="molecule type" value="Genomic_DNA"/>
</dbReference>
<comment type="caution">
    <text evidence="1">The sequence shown here is derived from an EMBL/GenBank/DDBJ whole genome shotgun (WGS) entry which is preliminary data.</text>
</comment>
<reference evidence="1 2" key="1">
    <citation type="submission" date="2016-04" db="EMBL/GenBank/DDBJ databases">
        <title>Genome analyses suggest a sexual origin of heterokaryosis in a supposedly ancient asexual fungus.</title>
        <authorList>
            <person name="Ropars J."/>
            <person name="Sedzielewska K."/>
            <person name="Noel J."/>
            <person name="Charron P."/>
            <person name="Farinelli L."/>
            <person name="Marton T."/>
            <person name="Kruger M."/>
            <person name="Pelin A."/>
            <person name="Brachmann A."/>
            <person name="Corradi N."/>
        </authorList>
    </citation>
    <scope>NUCLEOTIDE SEQUENCE [LARGE SCALE GENOMIC DNA]</scope>
    <source>
        <strain evidence="1 2">A5</strain>
    </source>
</reference>
<dbReference type="Proteomes" id="UP000232722">
    <property type="component" value="Unassembled WGS sequence"/>
</dbReference>
<dbReference type="AlphaFoldDB" id="A0A2N0NU32"/>
<gene>
    <name evidence="1" type="ORF">RhiirA5_432024</name>
</gene>
<dbReference type="VEuPathDB" id="FungiDB:FUN_005079"/>
<dbReference type="VEuPathDB" id="FungiDB:RhiirA1_461946"/>